<reference evidence="2 3" key="1">
    <citation type="submission" date="2018-08" db="EMBL/GenBank/DDBJ databases">
        <title>The multiple taxonomic identification of Sphingomonas gilva.</title>
        <authorList>
            <person name="Zhu D."/>
            <person name="Zheng S."/>
        </authorList>
    </citation>
    <scope>NUCLEOTIDE SEQUENCE [LARGE SCALE GENOMIC DNA]</scope>
    <source>
        <strain evidence="2 3">ZDH117</strain>
    </source>
</reference>
<organism evidence="2 3">
    <name type="scientific">Sphingomonas gilva</name>
    <dbReference type="NCBI Taxonomy" id="2305907"/>
    <lineage>
        <taxon>Bacteria</taxon>
        <taxon>Pseudomonadati</taxon>
        <taxon>Pseudomonadota</taxon>
        <taxon>Alphaproteobacteria</taxon>
        <taxon>Sphingomonadales</taxon>
        <taxon>Sphingomonadaceae</taxon>
        <taxon>Sphingomonas</taxon>
    </lineage>
</organism>
<keyword evidence="1" id="KW-0732">Signal</keyword>
<name>A0A396RQZ5_9SPHN</name>
<sequence>MKSFKTFCIGAVASIALAGGASAQTFSPEGPHTLNGTVTVSKGITLTCTMSGTGTVSGGTATITGLSLSGGMLGLCGSITFSGLPYAVTSASTSSITIVDVRAVGVTGNCRGNLTGSFNQSTGQITFNNATIPSDPAGGAPCVVNGTVSTSPAISFTIP</sequence>
<dbReference type="RefSeq" id="WP_118862575.1">
    <property type="nucleotide sequence ID" value="NZ_QWLV01000001.1"/>
</dbReference>
<dbReference type="AlphaFoldDB" id="A0A396RQZ5"/>
<protein>
    <recommendedName>
        <fullName evidence="4">Protein activator of alkane oxidation PraB</fullName>
    </recommendedName>
</protein>
<evidence type="ECO:0000256" key="1">
    <source>
        <dbReference type="SAM" id="SignalP"/>
    </source>
</evidence>
<dbReference type="Proteomes" id="UP000266693">
    <property type="component" value="Unassembled WGS sequence"/>
</dbReference>
<dbReference type="EMBL" id="QWLV01000001">
    <property type="protein sequence ID" value="RHW19067.1"/>
    <property type="molecule type" value="Genomic_DNA"/>
</dbReference>
<evidence type="ECO:0000313" key="2">
    <source>
        <dbReference type="EMBL" id="RHW19067.1"/>
    </source>
</evidence>
<comment type="caution">
    <text evidence="2">The sequence shown here is derived from an EMBL/GenBank/DDBJ whole genome shotgun (WGS) entry which is preliminary data.</text>
</comment>
<evidence type="ECO:0008006" key="4">
    <source>
        <dbReference type="Google" id="ProtNLM"/>
    </source>
</evidence>
<feature type="signal peptide" evidence="1">
    <location>
        <begin position="1"/>
        <end position="23"/>
    </location>
</feature>
<dbReference type="OrthoDB" id="7575088at2"/>
<proteinExistence type="predicted"/>
<keyword evidence="3" id="KW-1185">Reference proteome</keyword>
<feature type="chain" id="PRO_5017410639" description="Protein activator of alkane oxidation PraB" evidence="1">
    <location>
        <begin position="24"/>
        <end position="159"/>
    </location>
</feature>
<evidence type="ECO:0000313" key="3">
    <source>
        <dbReference type="Proteomes" id="UP000266693"/>
    </source>
</evidence>
<gene>
    <name evidence="2" type="ORF">D1610_02785</name>
</gene>
<accession>A0A396RQZ5</accession>